<protein>
    <submittedName>
        <fullName evidence="2">Uncharacterized protein</fullName>
    </submittedName>
</protein>
<proteinExistence type="predicted"/>
<evidence type="ECO:0000313" key="3">
    <source>
        <dbReference type="Proteomes" id="UP000287033"/>
    </source>
</evidence>
<keyword evidence="3" id="KW-1185">Reference proteome</keyword>
<dbReference type="Proteomes" id="UP000287033">
    <property type="component" value="Unassembled WGS sequence"/>
</dbReference>
<feature type="region of interest" description="Disordered" evidence="1">
    <location>
        <begin position="1"/>
        <end position="20"/>
    </location>
</feature>
<comment type="caution">
    <text evidence="2">The sequence shown here is derived from an EMBL/GenBank/DDBJ whole genome shotgun (WGS) entry which is preliminary data.</text>
</comment>
<accession>A0A401RM98</accession>
<reference evidence="2 3" key="1">
    <citation type="journal article" date="2018" name="Nat. Ecol. Evol.">
        <title>Shark genomes provide insights into elasmobranch evolution and the origin of vertebrates.</title>
        <authorList>
            <person name="Hara Y"/>
            <person name="Yamaguchi K"/>
            <person name="Onimaru K"/>
            <person name="Kadota M"/>
            <person name="Koyanagi M"/>
            <person name="Keeley SD"/>
            <person name="Tatsumi K"/>
            <person name="Tanaka K"/>
            <person name="Motone F"/>
            <person name="Kageyama Y"/>
            <person name="Nozu R"/>
            <person name="Adachi N"/>
            <person name="Nishimura O"/>
            <person name="Nakagawa R"/>
            <person name="Tanegashima C"/>
            <person name="Kiyatake I"/>
            <person name="Matsumoto R"/>
            <person name="Murakumo K"/>
            <person name="Nishida K"/>
            <person name="Terakita A"/>
            <person name="Kuratani S"/>
            <person name="Sato K"/>
            <person name="Hyodo S Kuraku.S."/>
        </authorList>
    </citation>
    <scope>NUCLEOTIDE SEQUENCE [LARGE SCALE GENOMIC DNA]</scope>
</reference>
<dbReference type="EMBL" id="BEZZ01003258">
    <property type="protein sequence ID" value="GCC19301.1"/>
    <property type="molecule type" value="Genomic_DNA"/>
</dbReference>
<evidence type="ECO:0000313" key="2">
    <source>
        <dbReference type="EMBL" id="GCC19301.1"/>
    </source>
</evidence>
<gene>
    <name evidence="2" type="ORF">chiPu_0021029</name>
</gene>
<evidence type="ECO:0000256" key="1">
    <source>
        <dbReference type="SAM" id="MobiDB-lite"/>
    </source>
</evidence>
<sequence>MLLLIKGGQSHNAFHGEPRKRKGSNICWLADMRDQESGLETEKTKLQDSCWLREIDGTANAGAGDPEIKTANGRARPKNVVETPLIDATV</sequence>
<organism evidence="2 3">
    <name type="scientific">Chiloscyllium punctatum</name>
    <name type="common">Brownbanded bambooshark</name>
    <name type="synonym">Hemiscyllium punctatum</name>
    <dbReference type="NCBI Taxonomy" id="137246"/>
    <lineage>
        <taxon>Eukaryota</taxon>
        <taxon>Metazoa</taxon>
        <taxon>Chordata</taxon>
        <taxon>Craniata</taxon>
        <taxon>Vertebrata</taxon>
        <taxon>Chondrichthyes</taxon>
        <taxon>Elasmobranchii</taxon>
        <taxon>Galeomorphii</taxon>
        <taxon>Galeoidea</taxon>
        <taxon>Orectolobiformes</taxon>
        <taxon>Hemiscylliidae</taxon>
        <taxon>Chiloscyllium</taxon>
    </lineage>
</organism>
<name>A0A401RM98_CHIPU</name>
<dbReference type="AlphaFoldDB" id="A0A401RM98"/>